<proteinExistence type="predicted"/>
<name>A0A212KZ85_9BACT</name>
<feature type="compositionally biased region" description="Basic residues" evidence="1">
    <location>
        <begin position="17"/>
        <end position="28"/>
    </location>
</feature>
<dbReference type="EMBL" id="FMJC01000001">
    <property type="protein sequence ID" value="SCM70566.1"/>
    <property type="molecule type" value="Genomic_DNA"/>
</dbReference>
<evidence type="ECO:0000256" key="1">
    <source>
        <dbReference type="SAM" id="MobiDB-lite"/>
    </source>
</evidence>
<protein>
    <submittedName>
        <fullName evidence="2">Uncharacterized protein</fullName>
    </submittedName>
</protein>
<evidence type="ECO:0000313" key="2">
    <source>
        <dbReference type="EMBL" id="SCM70566.1"/>
    </source>
</evidence>
<sequence length="60" mass="6920">MKAPYGLNRESREKRERTRRRKPHKRRLSSCATGAMPWEGRKAVGKPEDLLSTIPNGCRV</sequence>
<reference evidence="2" key="1">
    <citation type="submission" date="2016-08" db="EMBL/GenBank/DDBJ databases">
        <authorList>
            <person name="Seilhamer J.J."/>
        </authorList>
    </citation>
    <scope>NUCLEOTIDE SEQUENCE</scope>
    <source>
        <strain evidence="2">86-1</strain>
    </source>
</reference>
<dbReference type="AlphaFoldDB" id="A0A212KZ85"/>
<gene>
    <name evidence="2" type="ORF">KL86DES1_10485</name>
</gene>
<feature type="region of interest" description="Disordered" evidence="1">
    <location>
        <begin position="1"/>
        <end position="34"/>
    </location>
</feature>
<organism evidence="2">
    <name type="scientific">uncultured Desulfovibrio sp</name>
    <dbReference type="NCBI Taxonomy" id="167968"/>
    <lineage>
        <taxon>Bacteria</taxon>
        <taxon>Pseudomonadati</taxon>
        <taxon>Thermodesulfobacteriota</taxon>
        <taxon>Desulfovibrionia</taxon>
        <taxon>Desulfovibrionales</taxon>
        <taxon>Desulfovibrionaceae</taxon>
        <taxon>Desulfovibrio</taxon>
        <taxon>environmental samples</taxon>
    </lineage>
</organism>
<accession>A0A212KZ85</accession>